<evidence type="ECO:0000256" key="2">
    <source>
        <dbReference type="ARBA" id="ARBA00022801"/>
    </source>
</evidence>
<reference evidence="5 6" key="1">
    <citation type="submission" date="2023-07" db="EMBL/GenBank/DDBJ databases">
        <title>Sorghum-associated microbial communities from plants grown in Nebraska, USA.</title>
        <authorList>
            <person name="Schachtman D."/>
        </authorList>
    </citation>
    <scope>NUCLEOTIDE SEQUENCE [LARGE SCALE GENOMIC DNA]</scope>
    <source>
        <strain evidence="5 6">BE190</strain>
    </source>
</reference>
<gene>
    <name evidence="5" type="ORF">J2X05_003319</name>
</gene>
<dbReference type="RefSeq" id="WP_310074452.1">
    <property type="nucleotide sequence ID" value="NZ_JAVDVX010000006.1"/>
</dbReference>
<dbReference type="CDD" id="cd12215">
    <property type="entry name" value="ChiC_BD"/>
    <property type="match status" value="1"/>
</dbReference>
<keyword evidence="6" id="KW-1185">Reference proteome</keyword>
<dbReference type="Gene3D" id="2.10.10.20">
    <property type="entry name" value="Carbohydrate-binding module superfamily 5/12"/>
    <property type="match status" value="1"/>
</dbReference>
<name>A0ABU1V1G1_9GAMM</name>
<dbReference type="Pfam" id="PF02839">
    <property type="entry name" value="CBM_5_12"/>
    <property type="match status" value="1"/>
</dbReference>
<dbReference type="Proteomes" id="UP001253595">
    <property type="component" value="Unassembled WGS sequence"/>
</dbReference>
<evidence type="ECO:0000313" key="5">
    <source>
        <dbReference type="EMBL" id="MDR7091284.1"/>
    </source>
</evidence>
<dbReference type="InterPro" id="IPR014756">
    <property type="entry name" value="Ig_E-set"/>
</dbReference>
<dbReference type="InterPro" id="IPR051024">
    <property type="entry name" value="GlcNAc_Chitin_IntDeg"/>
</dbReference>
<protein>
    <submittedName>
        <fullName evidence="5">Chitin-binding protein</fullName>
    </submittedName>
</protein>
<dbReference type="SMART" id="SM00495">
    <property type="entry name" value="ChtBD3"/>
    <property type="match status" value="2"/>
</dbReference>
<dbReference type="EMBL" id="JAVDVX010000006">
    <property type="protein sequence ID" value="MDR7091284.1"/>
    <property type="molecule type" value="Genomic_DNA"/>
</dbReference>
<evidence type="ECO:0000313" key="6">
    <source>
        <dbReference type="Proteomes" id="UP001253595"/>
    </source>
</evidence>
<sequence>MKKTMKACGISAVVMGSLLLASQAFAHGYVSSPKSRAFFCTSAQGGASSPACVAASAGGNASQYEPQSIGIGGANDNHQALIPDGKLCSANMASNNGLNLARNDWNATTVTAGPLAFVWTNTAPHKTSYFRYYITKEGFNPGAAPLKWSDLEQIHESAPAGQEATSTHMVNLPPRTGRHIVYSIWQRDPLRDAPEGFYQCIDVVYGNPTNSSSSVALSSVRSSSVSSVASSSSVSNNTCAGLPTWNASTAYQAPQQVQHNNRRYSANYWTQGNDPALTSGQYNYWLDLGACTGSTSSTPSSVAPSSSSKSSTAVSSSRSSVASSVSTGNCTSPAYVNGASYATGAKVVSGGSEYQCTVGGWCSQGGAYAPGTGWAWTNAWSLVRACN</sequence>
<dbReference type="SUPFAM" id="SSF51055">
    <property type="entry name" value="Carbohydrate binding domain"/>
    <property type="match status" value="1"/>
</dbReference>
<dbReference type="Gene3D" id="2.70.50.50">
    <property type="entry name" value="chitin-binding protein cbp21"/>
    <property type="match status" value="1"/>
</dbReference>
<accession>A0ABU1V1G1</accession>
<dbReference type="InterPro" id="IPR004302">
    <property type="entry name" value="Cellulose/chitin-bd_N"/>
</dbReference>
<proteinExistence type="predicted"/>
<evidence type="ECO:0000259" key="4">
    <source>
        <dbReference type="SMART" id="SM00495"/>
    </source>
</evidence>
<feature type="domain" description="Chitin-binding type-3" evidence="4">
    <location>
        <begin position="242"/>
        <end position="288"/>
    </location>
</feature>
<keyword evidence="2" id="KW-0378">Hydrolase</keyword>
<dbReference type="InterPro" id="IPR003610">
    <property type="entry name" value="CBM5/12"/>
</dbReference>
<feature type="chain" id="PRO_5047179206" evidence="3">
    <location>
        <begin position="27"/>
        <end position="387"/>
    </location>
</feature>
<dbReference type="CDD" id="cd21177">
    <property type="entry name" value="LPMO_AA10"/>
    <property type="match status" value="1"/>
</dbReference>
<comment type="caution">
    <text evidence="5">The sequence shown here is derived from an EMBL/GenBank/DDBJ whole genome shotgun (WGS) entry which is preliminary data.</text>
</comment>
<keyword evidence="1 3" id="KW-0732">Signal</keyword>
<feature type="signal peptide" evidence="3">
    <location>
        <begin position="1"/>
        <end position="26"/>
    </location>
</feature>
<dbReference type="PANTHER" id="PTHR34823">
    <property type="entry name" value="GLCNAC-BINDING PROTEIN A"/>
    <property type="match status" value="1"/>
</dbReference>
<evidence type="ECO:0000256" key="1">
    <source>
        <dbReference type="ARBA" id="ARBA00022729"/>
    </source>
</evidence>
<organism evidence="5 6">
    <name type="scientific">Cellvibrio fibrivorans</name>
    <dbReference type="NCBI Taxonomy" id="126350"/>
    <lineage>
        <taxon>Bacteria</taxon>
        <taxon>Pseudomonadati</taxon>
        <taxon>Pseudomonadota</taxon>
        <taxon>Gammaproteobacteria</taxon>
        <taxon>Cellvibrionales</taxon>
        <taxon>Cellvibrionaceae</taxon>
        <taxon>Cellvibrio</taxon>
    </lineage>
</organism>
<dbReference type="PANTHER" id="PTHR34823:SF1">
    <property type="entry name" value="CHITIN-BINDING TYPE-4 DOMAIN-CONTAINING PROTEIN"/>
    <property type="match status" value="1"/>
</dbReference>
<dbReference type="InterPro" id="IPR036573">
    <property type="entry name" value="CBM_sf_5/12"/>
</dbReference>
<evidence type="ECO:0000256" key="3">
    <source>
        <dbReference type="SAM" id="SignalP"/>
    </source>
</evidence>
<feature type="domain" description="Chitin-binding type-3" evidence="4">
    <location>
        <begin position="332"/>
        <end position="379"/>
    </location>
</feature>
<dbReference type="Pfam" id="PF03067">
    <property type="entry name" value="LPMO_10"/>
    <property type="match status" value="1"/>
</dbReference>
<dbReference type="SUPFAM" id="SSF81296">
    <property type="entry name" value="E set domains"/>
    <property type="match status" value="1"/>
</dbReference>